<dbReference type="OrthoDB" id="7203053at2"/>
<dbReference type="GO" id="GO:0004671">
    <property type="term" value="F:protein C-terminal S-isoprenylcysteine carboxyl O-methyltransferase activity"/>
    <property type="evidence" value="ECO:0007669"/>
    <property type="project" value="InterPro"/>
</dbReference>
<reference evidence="6 7" key="1">
    <citation type="submission" date="2018-07" db="EMBL/GenBank/DDBJ databases">
        <authorList>
            <person name="Quirk P.G."/>
            <person name="Krulwich T.A."/>
        </authorList>
    </citation>
    <scope>NUCLEOTIDE SEQUENCE [LARGE SCALE GENOMIC DNA]</scope>
    <source>
        <strain evidence="6 7">CC-BB4</strain>
    </source>
</reference>
<protein>
    <recommendedName>
        <fullName evidence="8">Isoprenylcysteine carboxyl methyltransferase</fullName>
    </recommendedName>
</protein>
<evidence type="ECO:0008006" key="8">
    <source>
        <dbReference type="Google" id="ProtNLM"/>
    </source>
</evidence>
<evidence type="ECO:0000256" key="4">
    <source>
        <dbReference type="ARBA" id="ARBA00023136"/>
    </source>
</evidence>
<dbReference type="PANTHER" id="PTHR43847:SF1">
    <property type="entry name" value="BLL3993 PROTEIN"/>
    <property type="match status" value="1"/>
</dbReference>
<dbReference type="Gene3D" id="1.20.120.1630">
    <property type="match status" value="1"/>
</dbReference>
<feature type="transmembrane region" description="Helical" evidence="5">
    <location>
        <begin position="117"/>
        <end position="143"/>
    </location>
</feature>
<dbReference type="GO" id="GO:0016020">
    <property type="term" value="C:membrane"/>
    <property type="evidence" value="ECO:0007669"/>
    <property type="project" value="UniProtKB-SubCell"/>
</dbReference>
<accession>A0A346A0Z1</accession>
<evidence type="ECO:0000256" key="2">
    <source>
        <dbReference type="ARBA" id="ARBA00022692"/>
    </source>
</evidence>
<keyword evidence="3 5" id="KW-1133">Transmembrane helix</keyword>
<evidence type="ECO:0000313" key="6">
    <source>
        <dbReference type="EMBL" id="AXK82838.1"/>
    </source>
</evidence>
<dbReference type="RefSeq" id="WP_115693217.1">
    <property type="nucleotide sequence ID" value="NZ_CP031417.1"/>
</dbReference>
<dbReference type="Proteomes" id="UP000254889">
    <property type="component" value="Chromosome"/>
</dbReference>
<evidence type="ECO:0000256" key="5">
    <source>
        <dbReference type="SAM" id="Phobius"/>
    </source>
</evidence>
<dbReference type="InterPro" id="IPR007269">
    <property type="entry name" value="ICMT_MeTrfase"/>
</dbReference>
<dbReference type="EMBL" id="CP031417">
    <property type="protein sequence ID" value="AXK82838.1"/>
    <property type="molecule type" value="Genomic_DNA"/>
</dbReference>
<keyword evidence="7" id="KW-1185">Reference proteome</keyword>
<gene>
    <name evidence="6" type="ORF">DW352_21320</name>
</gene>
<keyword evidence="2 5" id="KW-0812">Transmembrane</keyword>
<proteinExistence type="predicted"/>
<dbReference type="AlphaFoldDB" id="A0A346A0Z1"/>
<keyword evidence="4 5" id="KW-0472">Membrane</keyword>
<organism evidence="6 7">
    <name type="scientific">Pseudolabrys taiwanensis</name>
    <dbReference type="NCBI Taxonomy" id="331696"/>
    <lineage>
        <taxon>Bacteria</taxon>
        <taxon>Pseudomonadati</taxon>
        <taxon>Pseudomonadota</taxon>
        <taxon>Alphaproteobacteria</taxon>
        <taxon>Hyphomicrobiales</taxon>
        <taxon>Xanthobacteraceae</taxon>
        <taxon>Pseudolabrys</taxon>
    </lineage>
</organism>
<dbReference type="KEGG" id="ptaw:DW352_21320"/>
<evidence type="ECO:0000256" key="3">
    <source>
        <dbReference type="ARBA" id="ARBA00022989"/>
    </source>
</evidence>
<feature type="transmembrane region" description="Helical" evidence="5">
    <location>
        <begin position="68"/>
        <end position="88"/>
    </location>
</feature>
<comment type="subcellular location">
    <subcellularLocation>
        <location evidence="1">Membrane</location>
        <topology evidence="1">Multi-pass membrane protein</topology>
    </subcellularLocation>
</comment>
<dbReference type="InterPro" id="IPR052527">
    <property type="entry name" value="Metal_cation-efflux_comp"/>
</dbReference>
<feature type="transmembrane region" description="Helical" evidence="5">
    <location>
        <begin position="41"/>
        <end position="61"/>
    </location>
</feature>
<dbReference type="PANTHER" id="PTHR43847">
    <property type="entry name" value="BLL3993 PROTEIN"/>
    <property type="match status" value="1"/>
</dbReference>
<evidence type="ECO:0000256" key="1">
    <source>
        <dbReference type="ARBA" id="ARBA00004141"/>
    </source>
</evidence>
<name>A0A346A0Z1_9HYPH</name>
<dbReference type="Pfam" id="PF04140">
    <property type="entry name" value="ICMT"/>
    <property type="match status" value="1"/>
</dbReference>
<evidence type="ECO:0000313" key="7">
    <source>
        <dbReference type="Proteomes" id="UP000254889"/>
    </source>
</evidence>
<sequence length="180" mass="19617">MGEGAWLVGFLVVQRGLELAIAARNTARLRGRGAVEFGAGHYPVMVALHATWLVTLAWAGYDRPVDVCWLGAFLMLQAARVWVIASLGRRWTTRILVLPGAPPVSRGPYRWLRHPNYLVVALEIAVVPLALGLPWVALAFTLANAVMLAWRIRLENQVLAWAVGQRPLPGANVSATLAKG</sequence>